<comment type="caution">
    <text evidence="1">The sequence shown here is derived from an EMBL/GenBank/DDBJ whole genome shotgun (WGS) entry which is preliminary data.</text>
</comment>
<organism evidence="1 2">
    <name type="scientific">Plakobranchus ocellatus</name>
    <dbReference type="NCBI Taxonomy" id="259542"/>
    <lineage>
        <taxon>Eukaryota</taxon>
        <taxon>Metazoa</taxon>
        <taxon>Spiralia</taxon>
        <taxon>Lophotrochozoa</taxon>
        <taxon>Mollusca</taxon>
        <taxon>Gastropoda</taxon>
        <taxon>Heterobranchia</taxon>
        <taxon>Euthyneura</taxon>
        <taxon>Panpulmonata</taxon>
        <taxon>Sacoglossa</taxon>
        <taxon>Placobranchoidea</taxon>
        <taxon>Plakobranchidae</taxon>
        <taxon>Plakobranchus</taxon>
    </lineage>
</organism>
<protein>
    <submittedName>
        <fullName evidence="1">Uncharacterized protein</fullName>
    </submittedName>
</protein>
<dbReference type="AlphaFoldDB" id="A0AAV4D609"/>
<dbReference type="Proteomes" id="UP000735302">
    <property type="component" value="Unassembled WGS sequence"/>
</dbReference>
<accession>A0AAV4D609</accession>
<keyword evidence="2" id="KW-1185">Reference proteome</keyword>
<proteinExistence type="predicted"/>
<reference evidence="1 2" key="1">
    <citation type="journal article" date="2021" name="Elife">
        <title>Chloroplast acquisition without the gene transfer in kleptoplastic sea slugs, Plakobranchus ocellatus.</title>
        <authorList>
            <person name="Maeda T."/>
            <person name="Takahashi S."/>
            <person name="Yoshida T."/>
            <person name="Shimamura S."/>
            <person name="Takaki Y."/>
            <person name="Nagai Y."/>
            <person name="Toyoda A."/>
            <person name="Suzuki Y."/>
            <person name="Arimoto A."/>
            <person name="Ishii H."/>
            <person name="Satoh N."/>
            <person name="Nishiyama T."/>
            <person name="Hasebe M."/>
            <person name="Maruyama T."/>
            <person name="Minagawa J."/>
            <person name="Obokata J."/>
            <person name="Shigenobu S."/>
        </authorList>
    </citation>
    <scope>NUCLEOTIDE SEQUENCE [LARGE SCALE GENOMIC DNA]</scope>
</reference>
<dbReference type="EMBL" id="BLXT01007498">
    <property type="protein sequence ID" value="GFO39582.1"/>
    <property type="molecule type" value="Genomic_DNA"/>
</dbReference>
<sequence length="66" mass="7275">MLLPHVRISPIKLLNAKKEEGRDAAGVALYDWSFTRMSGGASALIEREARAGRVMASVTQWITYSP</sequence>
<evidence type="ECO:0000313" key="1">
    <source>
        <dbReference type="EMBL" id="GFO39582.1"/>
    </source>
</evidence>
<name>A0AAV4D609_9GAST</name>
<gene>
    <name evidence="1" type="ORF">PoB_006608700</name>
</gene>
<evidence type="ECO:0000313" key="2">
    <source>
        <dbReference type="Proteomes" id="UP000735302"/>
    </source>
</evidence>